<dbReference type="InterPro" id="IPR009057">
    <property type="entry name" value="Homeodomain-like_sf"/>
</dbReference>
<dbReference type="PANTHER" id="PTHR47506">
    <property type="entry name" value="TRANSCRIPTIONAL REGULATORY PROTEIN"/>
    <property type="match status" value="1"/>
</dbReference>
<reference evidence="7" key="1">
    <citation type="submission" date="2016-10" db="EMBL/GenBank/DDBJ databases">
        <authorList>
            <person name="Varghese N."/>
            <person name="Submissions S."/>
        </authorList>
    </citation>
    <scope>NUCLEOTIDE SEQUENCE [LARGE SCALE GENOMIC DNA]</scope>
    <source>
        <strain evidence="7">DSM 45843</strain>
    </source>
</reference>
<name>A0A1H0ERJ0_9ACTN</name>
<organism evidence="6 7">
    <name type="scientific">Klenkia soli</name>
    <dbReference type="NCBI Taxonomy" id="1052260"/>
    <lineage>
        <taxon>Bacteria</taxon>
        <taxon>Bacillati</taxon>
        <taxon>Actinomycetota</taxon>
        <taxon>Actinomycetes</taxon>
        <taxon>Geodermatophilales</taxon>
        <taxon>Geodermatophilaceae</taxon>
        <taxon>Klenkia</taxon>
    </lineage>
</organism>
<dbReference type="Pfam" id="PF17940">
    <property type="entry name" value="TetR_C_31"/>
    <property type="match status" value="1"/>
</dbReference>
<feature type="DNA-binding region" description="H-T-H motif" evidence="4">
    <location>
        <begin position="36"/>
        <end position="55"/>
    </location>
</feature>
<dbReference type="GO" id="GO:0003677">
    <property type="term" value="F:DNA binding"/>
    <property type="evidence" value="ECO:0007669"/>
    <property type="project" value="UniProtKB-UniRule"/>
</dbReference>
<evidence type="ECO:0000256" key="3">
    <source>
        <dbReference type="ARBA" id="ARBA00023163"/>
    </source>
</evidence>
<dbReference type="SUPFAM" id="SSF46689">
    <property type="entry name" value="Homeodomain-like"/>
    <property type="match status" value="1"/>
</dbReference>
<evidence type="ECO:0000313" key="6">
    <source>
        <dbReference type="EMBL" id="SDN84965.1"/>
    </source>
</evidence>
<accession>A0A1H0ERJ0</accession>
<sequence length="196" mass="21034">MDDVTEPPSRKGAARKIELLDATLRIIARDGLAGLSMRGLAAEAGAPLGAVSYYFAGKDELVEAAFARHSEIEGERMAAMIRRVGAGTPDEAADAVADFVVEGCTVRRRQLITEYELMVESARRPALQESTAGWLRSLRAQMVEAMTALGSADPEIDARLLLAVISGLEVDSLADEPGPTQRDVVRSVLSRLRGAR</sequence>
<dbReference type="AlphaFoldDB" id="A0A1H0ERJ0"/>
<dbReference type="InterPro" id="IPR041583">
    <property type="entry name" value="TetR_C_31"/>
</dbReference>
<dbReference type="Gene3D" id="1.10.357.10">
    <property type="entry name" value="Tetracycline Repressor, domain 2"/>
    <property type="match status" value="1"/>
</dbReference>
<dbReference type="Pfam" id="PF00440">
    <property type="entry name" value="TetR_N"/>
    <property type="match status" value="1"/>
</dbReference>
<keyword evidence="2 4" id="KW-0238">DNA-binding</keyword>
<dbReference type="Proteomes" id="UP000199088">
    <property type="component" value="Unassembled WGS sequence"/>
</dbReference>
<gene>
    <name evidence="6" type="ORF">SAMN05660199_00840</name>
</gene>
<dbReference type="SUPFAM" id="SSF48498">
    <property type="entry name" value="Tetracyclin repressor-like, C-terminal domain"/>
    <property type="match status" value="1"/>
</dbReference>
<evidence type="ECO:0000256" key="1">
    <source>
        <dbReference type="ARBA" id="ARBA00023015"/>
    </source>
</evidence>
<evidence type="ECO:0000256" key="2">
    <source>
        <dbReference type="ARBA" id="ARBA00023125"/>
    </source>
</evidence>
<dbReference type="InterPro" id="IPR036271">
    <property type="entry name" value="Tet_transcr_reg_TetR-rel_C_sf"/>
</dbReference>
<dbReference type="OrthoDB" id="6929199at2"/>
<dbReference type="PRINTS" id="PR00455">
    <property type="entry name" value="HTHTETR"/>
</dbReference>
<proteinExistence type="predicted"/>
<dbReference type="EMBL" id="FNIR01000002">
    <property type="protein sequence ID" value="SDN84965.1"/>
    <property type="molecule type" value="Genomic_DNA"/>
</dbReference>
<protein>
    <submittedName>
        <fullName evidence="6">Transcriptional regulator, TetR family</fullName>
    </submittedName>
</protein>
<keyword evidence="1" id="KW-0805">Transcription regulation</keyword>
<keyword evidence="7" id="KW-1185">Reference proteome</keyword>
<evidence type="ECO:0000259" key="5">
    <source>
        <dbReference type="PROSITE" id="PS50977"/>
    </source>
</evidence>
<evidence type="ECO:0000313" key="7">
    <source>
        <dbReference type="Proteomes" id="UP000199088"/>
    </source>
</evidence>
<dbReference type="STRING" id="1052260.SAMN05660199_00840"/>
<keyword evidence="3" id="KW-0804">Transcription</keyword>
<dbReference type="InterPro" id="IPR001647">
    <property type="entry name" value="HTH_TetR"/>
</dbReference>
<dbReference type="PROSITE" id="PS50977">
    <property type="entry name" value="HTH_TETR_2"/>
    <property type="match status" value="1"/>
</dbReference>
<evidence type="ECO:0000256" key="4">
    <source>
        <dbReference type="PROSITE-ProRule" id="PRU00335"/>
    </source>
</evidence>
<dbReference type="PANTHER" id="PTHR47506:SF6">
    <property type="entry name" value="HTH-TYPE TRANSCRIPTIONAL REPRESSOR NEMR"/>
    <property type="match status" value="1"/>
</dbReference>
<feature type="domain" description="HTH tetR-type" evidence="5">
    <location>
        <begin position="13"/>
        <end position="73"/>
    </location>
</feature>